<protein>
    <submittedName>
        <fullName evidence="2">Uncharacterized protein</fullName>
    </submittedName>
</protein>
<name>A0A915CVJ7_9BILA</name>
<dbReference type="Proteomes" id="UP000887574">
    <property type="component" value="Unplaced"/>
</dbReference>
<sequence>MERYFLPTMTSLNMLDLQKSFNYIHGEKKVERKIFNIVKKCAPHLKELNLNEMSYKMNICWSNVLNHIPVNQLQHFECLSHRVSTIELGQIASRFKRLKSIAVDMCG</sequence>
<dbReference type="WBParaSite" id="jg12824">
    <property type="protein sequence ID" value="jg12824"/>
    <property type="gene ID" value="jg12824"/>
</dbReference>
<evidence type="ECO:0000313" key="2">
    <source>
        <dbReference type="WBParaSite" id="jg12824"/>
    </source>
</evidence>
<reference evidence="2" key="1">
    <citation type="submission" date="2022-11" db="UniProtKB">
        <authorList>
            <consortium name="WormBaseParasite"/>
        </authorList>
    </citation>
    <scope>IDENTIFICATION</scope>
</reference>
<evidence type="ECO:0000313" key="1">
    <source>
        <dbReference type="Proteomes" id="UP000887574"/>
    </source>
</evidence>
<organism evidence="1 2">
    <name type="scientific">Ditylenchus dipsaci</name>
    <dbReference type="NCBI Taxonomy" id="166011"/>
    <lineage>
        <taxon>Eukaryota</taxon>
        <taxon>Metazoa</taxon>
        <taxon>Ecdysozoa</taxon>
        <taxon>Nematoda</taxon>
        <taxon>Chromadorea</taxon>
        <taxon>Rhabditida</taxon>
        <taxon>Tylenchina</taxon>
        <taxon>Tylenchomorpha</taxon>
        <taxon>Sphaerularioidea</taxon>
        <taxon>Anguinidae</taxon>
        <taxon>Anguininae</taxon>
        <taxon>Ditylenchus</taxon>
    </lineage>
</organism>
<accession>A0A915CVJ7</accession>
<proteinExistence type="predicted"/>
<keyword evidence="1" id="KW-1185">Reference proteome</keyword>
<dbReference type="AlphaFoldDB" id="A0A915CVJ7"/>